<reference evidence="7" key="2">
    <citation type="submission" date="2023-05" db="EMBL/GenBank/DDBJ databases">
        <authorList>
            <person name="Schelkunov M.I."/>
        </authorList>
    </citation>
    <scope>NUCLEOTIDE SEQUENCE</scope>
    <source>
        <strain evidence="7">Hsosn_3</strain>
        <tissue evidence="7">Leaf</tissue>
    </source>
</reference>
<evidence type="ECO:0000256" key="3">
    <source>
        <dbReference type="ARBA" id="ARBA00022840"/>
    </source>
</evidence>
<dbReference type="PANTHER" id="PTHR42780:SF1">
    <property type="entry name" value="ISOLEUCINE--TRNA LIGASE, CYTOPLASMIC"/>
    <property type="match status" value="1"/>
</dbReference>
<evidence type="ECO:0000313" key="8">
    <source>
        <dbReference type="Proteomes" id="UP001237642"/>
    </source>
</evidence>
<keyword evidence="4" id="KW-0648">Protein biosynthesis</keyword>
<dbReference type="Gene3D" id="3.40.50.620">
    <property type="entry name" value="HUPs"/>
    <property type="match status" value="2"/>
</dbReference>
<keyword evidence="8" id="KW-1185">Reference proteome</keyword>
<evidence type="ECO:0000313" key="7">
    <source>
        <dbReference type="EMBL" id="KAK1357653.1"/>
    </source>
</evidence>
<gene>
    <name evidence="7" type="ORF">POM88_050909</name>
</gene>
<dbReference type="InterPro" id="IPR023586">
    <property type="entry name" value="Ile-tRNA-ligase_type2"/>
</dbReference>
<comment type="caution">
    <text evidence="7">The sequence shown here is derived from an EMBL/GenBank/DDBJ whole genome shotgun (WGS) entry which is preliminary data.</text>
</comment>
<proteinExistence type="predicted"/>
<keyword evidence="3" id="KW-0067">ATP-binding</keyword>
<dbReference type="PANTHER" id="PTHR42780">
    <property type="entry name" value="SOLEUCYL-TRNA SYNTHETASE"/>
    <property type="match status" value="1"/>
</dbReference>
<keyword evidence="2" id="KW-0547">Nucleotide-binding</keyword>
<evidence type="ECO:0000256" key="4">
    <source>
        <dbReference type="ARBA" id="ARBA00022917"/>
    </source>
</evidence>
<dbReference type="GO" id="GO:0005524">
    <property type="term" value="F:ATP binding"/>
    <property type="evidence" value="ECO:0007669"/>
    <property type="project" value="UniProtKB-KW"/>
</dbReference>
<name>A0AAD8GZN3_9APIA</name>
<reference evidence="7" key="1">
    <citation type="submission" date="2023-02" db="EMBL/GenBank/DDBJ databases">
        <title>Genome of toxic invasive species Heracleum sosnowskyi carries increased number of genes despite the absence of recent whole-genome duplications.</title>
        <authorList>
            <person name="Schelkunov M."/>
            <person name="Shtratnikova V."/>
            <person name="Makarenko M."/>
            <person name="Klepikova A."/>
            <person name="Omelchenko D."/>
            <person name="Novikova G."/>
            <person name="Obukhova E."/>
            <person name="Bogdanov V."/>
            <person name="Penin A."/>
            <person name="Logacheva M."/>
        </authorList>
    </citation>
    <scope>NUCLEOTIDE SEQUENCE</scope>
    <source>
        <strain evidence="7">Hsosn_3</strain>
        <tissue evidence="7">Leaf</tissue>
    </source>
</reference>
<dbReference type="GO" id="GO:0006428">
    <property type="term" value="P:isoleucyl-tRNA aminoacylation"/>
    <property type="evidence" value="ECO:0007669"/>
    <property type="project" value="TreeGrafter"/>
</dbReference>
<dbReference type="EMBL" id="JAUIZM010000011">
    <property type="protein sequence ID" value="KAK1357653.1"/>
    <property type="molecule type" value="Genomic_DNA"/>
</dbReference>
<evidence type="ECO:0000259" key="6">
    <source>
        <dbReference type="Pfam" id="PF00133"/>
    </source>
</evidence>
<dbReference type="InterPro" id="IPR002300">
    <property type="entry name" value="aa-tRNA-synth_Ia"/>
</dbReference>
<keyword evidence="1" id="KW-0436">Ligase</keyword>
<feature type="domain" description="Aminoacyl-tRNA synthetase class Ia" evidence="6">
    <location>
        <begin position="56"/>
        <end position="105"/>
    </location>
</feature>
<dbReference type="GO" id="GO:0004822">
    <property type="term" value="F:isoleucine-tRNA ligase activity"/>
    <property type="evidence" value="ECO:0007669"/>
    <property type="project" value="InterPro"/>
</dbReference>
<dbReference type="AlphaFoldDB" id="A0AAD8GZN3"/>
<sequence>MELGKLLFRIADFKGRYVKEAEKDIILAVKEMDKLVKSGSFTHSYPFCCRSDTPLIDRAVSSWFVAVEKLKDHLPENSRRTYWVSDFVKEKCFHSWLENASDWAFVGSVEELEKLSGTEVKDLHRHKIDHITIPSKKHGVLRRVDDVFDCWFESGSAPHAYLHYPFENVQLFENNFPGHFVARGLDQTLGWFYTLMILSNSFFAEDGKKMRKILNNYPPPMEVINDYGADALRLYIVNFIVLQAETLRFKKEGVYGVVKDVFLPWYNAYRFLVQNKK</sequence>
<protein>
    <recommendedName>
        <fullName evidence="6">Aminoacyl-tRNA synthetase class Ia domain-containing protein</fullName>
    </recommendedName>
</protein>
<keyword evidence="5" id="KW-0030">Aminoacyl-tRNA synthetase</keyword>
<dbReference type="Proteomes" id="UP001237642">
    <property type="component" value="Unassembled WGS sequence"/>
</dbReference>
<dbReference type="Pfam" id="PF00133">
    <property type="entry name" value="tRNA-synt_1"/>
    <property type="match status" value="2"/>
</dbReference>
<accession>A0AAD8GZN3</accession>
<evidence type="ECO:0000256" key="1">
    <source>
        <dbReference type="ARBA" id="ARBA00022598"/>
    </source>
</evidence>
<dbReference type="SUPFAM" id="SSF52374">
    <property type="entry name" value="Nucleotidylyl transferase"/>
    <property type="match status" value="1"/>
</dbReference>
<dbReference type="InterPro" id="IPR014729">
    <property type="entry name" value="Rossmann-like_a/b/a_fold"/>
</dbReference>
<organism evidence="7 8">
    <name type="scientific">Heracleum sosnowskyi</name>
    <dbReference type="NCBI Taxonomy" id="360622"/>
    <lineage>
        <taxon>Eukaryota</taxon>
        <taxon>Viridiplantae</taxon>
        <taxon>Streptophyta</taxon>
        <taxon>Embryophyta</taxon>
        <taxon>Tracheophyta</taxon>
        <taxon>Spermatophyta</taxon>
        <taxon>Magnoliopsida</taxon>
        <taxon>eudicotyledons</taxon>
        <taxon>Gunneridae</taxon>
        <taxon>Pentapetalae</taxon>
        <taxon>asterids</taxon>
        <taxon>campanulids</taxon>
        <taxon>Apiales</taxon>
        <taxon>Apiaceae</taxon>
        <taxon>Apioideae</taxon>
        <taxon>apioid superclade</taxon>
        <taxon>Tordylieae</taxon>
        <taxon>Tordyliinae</taxon>
        <taxon>Heracleum</taxon>
    </lineage>
</organism>
<feature type="domain" description="Aminoacyl-tRNA synthetase class Ia" evidence="6">
    <location>
        <begin position="113"/>
        <end position="245"/>
    </location>
</feature>
<evidence type="ECO:0000256" key="5">
    <source>
        <dbReference type="ARBA" id="ARBA00023146"/>
    </source>
</evidence>
<evidence type="ECO:0000256" key="2">
    <source>
        <dbReference type="ARBA" id="ARBA00022741"/>
    </source>
</evidence>